<name>A0A0A1T6M5_9HYPO</name>
<dbReference type="EMBL" id="CDHN01000005">
    <property type="protein sequence ID" value="CEJ92756.1"/>
    <property type="molecule type" value="Genomic_DNA"/>
</dbReference>
<protein>
    <recommendedName>
        <fullName evidence="1">Amidohydrolase-related domain-containing protein</fullName>
    </recommendedName>
</protein>
<proteinExistence type="predicted"/>
<feature type="domain" description="Amidohydrolase-related" evidence="1">
    <location>
        <begin position="57"/>
        <end position="428"/>
    </location>
</feature>
<dbReference type="Gene3D" id="2.30.40.10">
    <property type="entry name" value="Urease, subunit C, domain 1"/>
    <property type="match status" value="1"/>
</dbReference>
<dbReference type="STRING" id="1531966.A0A0A1T6M5"/>
<dbReference type="OrthoDB" id="194468at2759"/>
<reference evidence="2 3" key="1">
    <citation type="journal article" date="2015" name="Genome Announc.">
        <title>Draft Genome Sequence and Gene Annotation of the Entomopathogenic Fungus Verticillium hemipterigenum.</title>
        <authorList>
            <person name="Horn F."/>
            <person name="Habel A."/>
            <person name="Scharf D.H."/>
            <person name="Dworschak J."/>
            <person name="Brakhage A.A."/>
            <person name="Guthke R."/>
            <person name="Hertweck C."/>
            <person name="Linde J."/>
        </authorList>
    </citation>
    <scope>NUCLEOTIDE SEQUENCE [LARGE SCALE GENOMIC DNA]</scope>
</reference>
<dbReference type="Gene3D" id="3.20.20.140">
    <property type="entry name" value="Metal-dependent hydrolases"/>
    <property type="match status" value="1"/>
</dbReference>
<evidence type="ECO:0000313" key="2">
    <source>
        <dbReference type="EMBL" id="CEJ92756.1"/>
    </source>
</evidence>
<dbReference type="SUPFAM" id="SSF51556">
    <property type="entry name" value="Metallo-dependent hydrolases"/>
    <property type="match status" value="1"/>
</dbReference>
<evidence type="ECO:0000259" key="1">
    <source>
        <dbReference type="Pfam" id="PF01979"/>
    </source>
</evidence>
<dbReference type="Pfam" id="PF01979">
    <property type="entry name" value="Amidohydro_1"/>
    <property type="match status" value="1"/>
</dbReference>
<dbReference type="InterPro" id="IPR050287">
    <property type="entry name" value="MTA/SAH_deaminase"/>
</dbReference>
<dbReference type="HOGENOM" id="CLU_012358_11_3_1"/>
<dbReference type="GO" id="GO:0016810">
    <property type="term" value="F:hydrolase activity, acting on carbon-nitrogen (but not peptide) bonds"/>
    <property type="evidence" value="ECO:0007669"/>
    <property type="project" value="InterPro"/>
</dbReference>
<dbReference type="InterPro" id="IPR011059">
    <property type="entry name" value="Metal-dep_hydrolase_composite"/>
</dbReference>
<dbReference type="Proteomes" id="UP000039046">
    <property type="component" value="Unassembled WGS sequence"/>
</dbReference>
<dbReference type="SUPFAM" id="SSF51338">
    <property type="entry name" value="Composite domain of metallo-dependent hydrolases"/>
    <property type="match status" value="1"/>
</dbReference>
<dbReference type="InterPro" id="IPR006680">
    <property type="entry name" value="Amidohydro-rel"/>
</dbReference>
<keyword evidence="3" id="KW-1185">Reference proteome</keyword>
<organism evidence="2 3">
    <name type="scientific">[Torrubiella] hemipterigena</name>
    <dbReference type="NCBI Taxonomy" id="1531966"/>
    <lineage>
        <taxon>Eukaryota</taxon>
        <taxon>Fungi</taxon>
        <taxon>Dikarya</taxon>
        <taxon>Ascomycota</taxon>
        <taxon>Pezizomycotina</taxon>
        <taxon>Sordariomycetes</taxon>
        <taxon>Hypocreomycetidae</taxon>
        <taxon>Hypocreales</taxon>
        <taxon>Clavicipitaceae</taxon>
        <taxon>Clavicipitaceae incertae sedis</taxon>
        <taxon>'Torrubiella' clade</taxon>
    </lineage>
</organism>
<dbReference type="AlphaFoldDB" id="A0A0A1T6M5"/>
<accession>A0A0A1T6M5</accession>
<dbReference type="PANTHER" id="PTHR43794:SF5">
    <property type="entry name" value="CHLOROHYDROLASE FAMILY PROTEIN"/>
    <property type="match status" value="1"/>
</dbReference>
<sequence>MSSTILLKGGTVIQLDENDKLSSVKADVLVKDDTIVQIESCIAPPAACDIIDCTDKIISPGFVDTHRHMWETALKGLCEDLTCVHYFSQMWTSSFVFTPDDLFWTTLAGCAEAVDAGTTTILDFAHMNWTKHHGKQSLAGTITSGIRSVFALAPTVTLKQTSPTAEMTDDGLIPEWFMPLLRELATCNNIASPLSSVSLAFGFDYYFLPKEIIQALFQEVKSLGIKTITSHWARFPGQEESSLPRQMREYGILDKSIVLSHLGGATKDDAEVLCEAGAFVSASPSVEMTMGLGPPVVFRDDLPNMDSICSLGVDSHHATSGSMLNEMRVALMSARGNDAQTKLAAGEMADKVCRTAHDGFIMSTIRGARALGMEDSIGSIKVGKKADLVVFDTLSPAMTIAAQCDPVTAIVVHSSVADVNTVIVNGHIRKRHGKLLPFNKVEWQDDRTDFVMTGELEWKDVSAPVLDAHRRFTAKLPEHDMGVLNAFVKRLYGMP</sequence>
<evidence type="ECO:0000313" key="3">
    <source>
        <dbReference type="Proteomes" id="UP000039046"/>
    </source>
</evidence>
<dbReference type="PANTHER" id="PTHR43794">
    <property type="entry name" value="AMINOHYDROLASE SSNA-RELATED"/>
    <property type="match status" value="1"/>
</dbReference>
<gene>
    <name evidence="2" type="ORF">VHEMI08387</name>
</gene>
<dbReference type="InterPro" id="IPR032466">
    <property type="entry name" value="Metal_Hydrolase"/>
</dbReference>